<dbReference type="KEGG" id="cant:NCTC13489_02073"/>
<evidence type="ECO:0000256" key="5">
    <source>
        <dbReference type="ARBA" id="ARBA00008276"/>
    </source>
</evidence>
<dbReference type="FunFam" id="3.40.1190.10:FF:000011">
    <property type="entry name" value="Folylpolyglutamate synthase/dihydrofolate synthase"/>
    <property type="match status" value="1"/>
</dbReference>
<evidence type="ECO:0000256" key="7">
    <source>
        <dbReference type="ARBA" id="ARBA00013025"/>
    </source>
</evidence>
<evidence type="ECO:0000256" key="8">
    <source>
        <dbReference type="ARBA" id="ARBA00019357"/>
    </source>
</evidence>
<dbReference type="RefSeq" id="WP_034717894.1">
    <property type="nucleotide sequence ID" value="NZ_FOIX01000001.1"/>
</dbReference>
<dbReference type="PROSITE" id="PS01012">
    <property type="entry name" value="FOLYLPOLYGLU_SYNT_2"/>
    <property type="match status" value="1"/>
</dbReference>
<dbReference type="InterPro" id="IPR004101">
    <property type="entry name" value="Mur_ligase_C"/>
</dbReference>
<dbReference type="GO" id="GO:0046656">
    <property type="term" value="P:folic acid biosynthetic process"/>
    <property type="evidence" value="ECO:0007669"/>
    <property type="project" value="UniProtKB-KW"/>
</dbReference>
<dbReference type="EC" id="6.3.2.12" evidence="6"/>
<evidence type="ECO:0000256" key="22">
    <source>
        <dbReference type="PIRNR" id="PIRNR001563"/>
    </source>
</evidence>
<evidence type="ECO:0000256" key="3">
    <source>
        <dbReference type="ARBA" id="ARBA00004799"/>
    </source>
</evidence>
<dbReference type="EMBL" id="LR134441">
    <property type="protein sequence ID" value="VEI00350.1"/>
    <property type="molecule type" value="Genomic_DNA"/>
</dbReference>
<keyword evidence="11 22" id="KW-0547">Nucleotide-binding</keyword>
<evidence type="ECO:0000313" key="25">
    <source>
        <dbReference type="EMBL" id="KEY17949.1"/>
    </source>
</evidence>
<evidence type="ECO:0000256" key="13">
    <source>
        <dbReference type="ARBA" id="ARBA00022842"/>
    </source>
</evidence>
<evidence type="ECO:0000256" key="19">
    <source>
        <dbReference type="ARBA" id="ARBA00047808"/>
    </source>
</evidence>
<evidence type="ECO:0000259" key="24">
    <source>
        <dbReference type="Pfam" id="PF08245"/>
    </source>
</evidence>
<evidence type="ECO:0000256" key="18">
    <source>
        <dbReference type="ARBA" id="ARBA00047493"/>
    </source>
</evidence>
<evidence type="ECO:0000256" key="4">
    <source>
        <dbReference type="ARBA" id="ARBA00005150"/>
    </source>
</evidence>
<evidence type="ECO:0000256" key="16">
    <source>
        <dbReference type="ARBA" id="ARBA00030592"/>
    </source>
</evidence>
<evidence type="ECO:0000256" key="2">
    <source>
        <dbReference type="ARBA" id="ARBA00002714"/>
    </source>
</evidence>
<gene>
    <name evidence="26" type="primary">fgs</name>
    <name evidence="25" type="ORF">HY04_05295</name>
    <name evidence="26" type="ORF">NCTC13489_02073</name>
</gene>
<dbReference type="AlphaFoldDB" id="A0A448NSS8"/>
<evidence type="ECO:0000313" key="26">
    <source>
        <dbReference type="EMBL" id="VEI00350.1"/>
    </source>
</evidence>
<name>A0A448NSS8_9FLAO</name>
<evidence type="ECO:0000256" key="6">
    <source>
        <dbReference type="ARBA" id="ARBA00013023"/>
    </source>
</evidence>
<comment type="catalytic activity">
    <reaction evidence="18">
        <text>(6S)-5,6,7,8-tetrahydrofolyl-(gamma-L-Glu)(n) + L-glutamate + ATP = (6S)-5,6,7,8-tetrahydrofolyl-(gamma-L-Glu)(n+1) + ADP + phosphate + H(+)</text>
        <dbReference type="Rhea" id="RHEA:10580"/>
        <dbReference type="Rhea" id="RHEA-COMP:14738"/>
        <dbReference type="Rhea" id="RHEA-COMP:14740"/>
        <dbReference type="ChEBI" id="CHEBI:15378"/>
        <dbReference type="ChEBI" id="CHEBI:29985"/>
        <dbReference type="ChEBI" id="CHEBI:30616"/>
        <dbReference type="ChEBI" id="CHEBI:43474"/>
        <dbReference type="ChEBI" id="CHEBI:141005"/>
        <dbReference type="ChEBI" id="CHEBI:456216"/>
        <dbReference type="EC" id="6.3.2.17"/>
    </reaction>
</comment>
<dbReference type="Pfam" id="PF02875">
    <property type="entry name" value="Mur_ligase_C"/>
    <property type="match status" value="1"/>
</dbReference>
<dbReference type="SUPFAM" id="SSF53623">
    <property type="entry name" value="MurD-like peptide ligases, catalytic domain"/>
    <property type="match status" value="1"/>
</dbReference>
<sequence length="412" mass="46763">MTNQQYQEAIDWLFVQIPSYQTDGQKAYKPGLENITKLCDLFGNPQEKLKMIHIGGTNGKGSTSNMLASVLQEAGYKIGLYNSPHLIDFTERIKINGENCDKEFVYHFIQKLRNLPEEITPSFFEFTTIMAFEYFYQKKVDYAIIEVGLGGRLDSTNIITPLVSAITNVALDHQDLLGNTIEEISREKAGIIKPNISIISGADDLVVKNIIKSEASELKTEFIDATTITTDLKSDLKGNYQQKNIKVVLALTKELQNSGLTISEKHIQNGLLKVLKNTNFIGRWFEFSKDPLIICDTAHNQAGLELVFDQLNSIPKFKHIILGFVAEKNITEVLQILPRNATFYFAKPSNNRGRHPQDYEDLLKKSKIIYKIFDTVQEAYLFAKQQLKKEEMIFIGGSNFVVGEFLQKNLEE</sequence>
<feature type="domain" description="Mur ligase C-terminal" evidence="23">
    <location>
        <begin position="289"/>
        <end position="398"/>
    </location>
</feature>
<keyword evidence="14" id="KW-0289">Folate biosynthesis</keyword>
<dbReference type="SUPFAM" id="SSF53244">
    <property type="entry name" value="MurD-like peptide ligases, peptide-binding domain"/>
    <property type="match status" value="1"/>
</dbReference>
<comment type="similarity">
    <text evidence="5 22">Belongs to the folylpolyglutamate synthase family.</text>
</comment>
<keyword evidence="10" id="KW-0479">Metal-binding</keyword>
<reference evidence="26 28" key="2">
    <citation type="submission" date="2018-12" db="EMBL/GenBank/DDBJ databases">
        <authorList>
            <consortium name="Pathogen Informatics"/>
        </authorList>
    </citation>
    <scope>NUCLEOTIDE SEQUENCE [LARGE SCALE GENOMIC DNA]</scope>
    <source>
        <strain evidence="26 28">NCTC13489</strain>
    </source>
</reference>
<comment type="catalytic activity">
    <reaction evidence="21">
        <text>7,8-dihydropteroate + L-glutamate + ATP = 7,8-dihydrofolate + ADP + phosphate + H(+)</text>
        <dbReference type="Rhea" id="RHEA:23584"/>
        <dbReference type="ChEBI" id="CHEBI:15378"/>
        <dbReference type="ChEBI" id="CHEBI:17839"/>
        <dbReference type="ChEBI" id="CHEBI:29985"/>
        <dbReference type="ChEBI" id="CHEBI:30616"/>
        <dbReference type="ChEBI" id="CHEBI:43474"/>
        <dbReference type="ChEBI" id="CHEBI:57451"/>
        <dbReference type="ChEBI" id="CHEBI:456216"/>
        <dbReference type="EC" id="6.3.2.12"/>
    </reaction>
</comment>
<evidence type="ECO:0000259" key="23">
    <source>
        <dbReference type="Pfam" id="PF02875"/>
    </source>
</evidence>
<keyword evidence="27" id="KW-1185">Reference proteome</keyword>
<evidence type="ECO:0000256" key="1">
    <source>
        <dbReference type="ARBA" id="ARBA00001946"/>
    </source>
</evidence>
<comment type="pathway">
    <text evidence="4">Cofactor biosynthesis; tetrahydrofolylpolyglutamate biosynthesis.</text>
</comment>
<dbReference type="PIRSF" id="PIRSF001563">
    <property type="entry name" value="Folylpolyglu_synth"/>
    <property type="match status" value="1"/>
</dbReference>
<dbReference type="GO" id="GO:0046872">
    <property type="term" value="F:metal ion binding"/>
    <property type="evidence" value="ECO:0007669"/>
    <property type="project" value="UniProtKB-KW"/>
</dbReference>
<dbReference type="Proteomes" id="UP000028349">
    <property type="component" value="Unassembled WGS sequence"/>
</dbReference>
<comment type="function">
    <text evidence="2">Functions in two distinct reactions of the de novo folate biosynthetic pathway. Catalyzes the addition of a glutamate residue to dihydropteroate (7,8-dihydropteroate or H2Pte) to form dihydrofolate (7,8-dihydrofolate monoglutamate or H2Pte-Glu). Also catalyzes successive additions of L-glutamate to tetrahydrofolate or 10-formyltetrahydrofolate or 5,10-methylenetetrahydrofolate, leading to folylpolyglutamate derivatives.</text>
</comment>
<dbReference type="Pfam" id="PF08245">
    <property type="entry name" value="Mur_ligase_M"/>
    <property type="match status" value="1"/>
</dbReference>
<dbReference type="Proteomes" id="UP000270036">
    <property type="component" value="Chromosome"/>
</dbReference>
<comment type="cofactor">
    <cofactor evidence="1">
        <name>Mg(2+)</name>
        <dbReference type="ChEBI" id="CHEBI:18420"/>
    </cofactor>
</comment>
<dbReference type="GO" id="GO:0005524">
    <property type="term" value="F:ATP binding"/>
    <property type="evidence" value="ECO:0007669"/>
    <property type="project" value="UniProtKB-KW"/>
</dbReference>
<accession>A0A448NSS8</accession>
<protein>
    <recommendedName>
        <fullName evidence="8">Dihydrofolate synthase/folylpolyglutamate synthase</fullName>
        <ecNumber evidence="6">6.3.2.12</ecNumber>
        <ecNumber evidence="7">6.3.2.17</ecNumber>
    </recommendedName>
    <alternativeName>
        <fullName evidence="17">Folylpoly-gamma-glutamate synthetase-dihydrofolate synthetase</fullName>
    </alternativeName>
    <alternativeName>
        <fullName evidence="15">Folylpolyglutamate synthetase</fullName>
    </alternativeName>
    <alternativeName>
        <fullName evidence="16">Tetrahydrofolylpolyglutamate synthase</fullName>
    </alternativeName>
</protein>
<evidence type="ECO:0000256" key="20">
    <source>
        <dbReference type="ARBA" id="ARBA00049035"/>
    </source>
</evidence>
<evidence type="ECO:0000256" key="14">
    <source>
        <dbReference type="ARBA" id="ARBA00022909"/>
    </source>
</evidence>
<evidence type="ECO:0000313" key="27">
    <source>
        <dbReference type="Proteomes" id="UP000028349"/>
    </source>
</evidence>
<evidence type="ECO:0000256" key="10">
    <source>
        <dbReference type="ARBA" id="ARBA00022723"/>
    </source>
</evidence>
<dbReference type="EMBL" id="JPEP01000002">
    <property type="protein sequence ID" value="KEY17949.1"/>
    <property type="molecule type" value="Genomic_DNA"/>
</dbReference>
<dbReference type="InterPro" id="IPR001645">
    <property type="entry name" value="Folylpolyglutamate_synth"/>
</dbReference>
<dbReference type="PANTHER" id="PTHR11136:SF0">
    <property type="entry name" value="DIHYDROFOLATE SYNTHETASE-RELATED"/>
    <property type="match status" value="1"/>
</dbReference>
<evidence type="ECO:0000256" key="15">
    <source>
        <dbReference type="ARBA" id="ARBA00030048"/>
    </source>
</evidence>
<organism evidence="26 28">
    <name type="scientific">Kaistella antarctica</name>
    <dbReference type="NCBI Taxonomy" id="266748"/>
    <lineage>
        <taxon>Bacteria</taxon>
        <taxon>Pseudomonadati</taxon>
        <taxon>Bacteroidota</taxon>
        <taxon>Flavobacteriia</taxon>
        <taxon>Flavobacteriales</taxon>
        <taxon>Weeksellaceae</taxon>
        <taxon>Chryseobacterium group</taxon>
        <taxon>Kaistella</taxon>
    </lineage>
</organism>
<dbReference type="GO" id="GO:0005737">
    <property type="term" value="C:cytoplasm"/>
    <property type="evidence" value="ECO:0007669"/>
    <property type="project" value="TreeGrafter"/>
</dbReference>
<proteinExistence type="inferred from homology"/>
<evidence type="ECO:0000256" key="12">
    <source>
        <dbReference type="ARBA" id="ARBA00022840"/>
    </source>
</evidence>
<dbReference type="Gene3D" id="3.40.1190.10">
    <property type="entry name" value="Mur-like, catalytic domain"/>
    <property type="match status" value="1"/>
</dbReference>
<dbReference type="InterPro" id="IPR013221">
    <property type="entry name" value="Mur_ligase_cen"/>
</dbReference>
<dbReference type="InterPro" id="IPR036615">
    <property type="entry name" value="Mur_ligase_C_dom_sf"/>
</dbReference>
<evidence type="ECO:0000256" key="21">
    <source>
        <dbReference type="ARBA" id="ARBA00049161"/>
    </source>
</evidence>
<dbReference type="PROSITE" id="PS01011">
    <property type="entry name" value="FOLYLPOLYGLU_SYNT_1"/>
    <property type="match status" value="1"/>
</dbReference>
<dbReference type="STRING" id="266748.HY04_05295"/>
<dbReference type="InterPro" id="IPR036565">
    <property type="entry name" value="Mur-like_cat_sf"/>
</dbReference>
<evidence type="ECO:0000256" key="9">
    <source>
        <dbReference type="ARBA" id="ARBA00022598"/>
    </source>
</evidence>
<evidence type="ECO:0000313" key="28">
    <source>
        <dbReference type="Proteomes" id="UP000270036"/>
    </source>
</evidence>
<dbReference type="GO" id="GO:0008841">
    <property type="term" value="F:dihydrofolate synthase activity"/>
    <property type="evidence" value="ECO:0007669"/>
    <property type="project" value="UniProtKB-EC"/>
</dbReference>
<dbReference type="InterPro" id="IPR018109">
    <property type="entry name" value="Folylpolyglutamate_synth_CS"/>
</dbReference>
<reference evidence="25 27" key="1">
    <citation type="submission" date="2014-07" db="EMBL/GenBank/DDBJ databases">
        <authorList>
            <person name="Pisani N.G."/>
            <person name="Newman J.D."/>
        </authorList>
    </citation>
    <scope>NUCLEOTIDE SEQUENCE [LARGE SCALE GENOMIC DNA]</scope>
    <source>
        <strain evidence="25 27">LMG 24720</strain>
    </source>
</reference>
<keyword evidence="9 22" id="KW-0436">Ligase</keyword>
<comment type="catalytic activity">
    <reaction evidence="20">
        <text>(6R)-5,10-methylenetetrahydrofolyl-(gamma-L-Glu)(n) + L-glutamate + ATP = (6R)-5,10-methylenetetrahydrofolyl-(gamma-L-Glu)(n+1) + ADP + phosphate + H(+)</text>
        <dbReference type="Rhea" id="RHEA:51912"/>
        <dbReference type="Rhea" id="RHEA-COMP:13257"/>
        <dbReference type="Rhea" id="RHEA-COMP:13258"/>
        <dbReference type="ChEBI" id="CHEBI:15378"/>
        <dbReference type="ChEBI" id="CHEBI:29985"/>
        <dbReference type="ChEBI" id="CHEBI:30616"/>
        <dbReference type="ChEBI" id="CHEBI:43474"/>
        <dbReference type="ChEBI" id="CHEBI:136572"/>
        <dbReference type="ChEBI" id="CHEBI:456216"/>
        <dbReference type="EC" id="6.3.2.17"/>
    </reaction>
</comment>
<keyword evidence="12 22" id="KW-0067">ATP-binding</keyword>
<keyword evidence="13" id="KW-0460">Magnesium</keyword>
<dbReference type="NCBIfam" id="TIGR01499">
    <property type="entry name" value="folC"/>
    <property type="match status" value="1"/>
</dbReference>
<evidence type="ECO:0000256" key="17">
    <source>
        <dbReference type="ARBA" id="ARBA00032510"/>
    </source>
</evidence>
<comment type="pathway">
    <text evidence="3">Cofactor biosynthesis; tetrahydrofolate biosynthesis; 7,8-dihydrofolate from 2-amino-4-hydroxy-6-hydroxymethyl-7,8-dihydropteridine diphosphate and 4-aminobenzoate: step 2/2.</text>
</comment>
<dbReference type="GO" id="GO:0004326">
    <property type="term" value="F:tetrahydrofolylpolyglutamate synthase activity"/>
    <property type="evidence" value="ECO:0007669"/>
    <property type="project" value="UniProtKB-EC"/>
</dbReference>
<dbReference type="EC" id="6.3.2.17" evidence="7"/>
<evidence type="ECO:0000256" key="11">
    <source>
        <dbReference type="ARBA" id="ARBA00022741"/>
    </source>
</evidence>
<dbReference type="OrthoDB" id="9809356at2"/>
<dbReference type="PANTHER" id="PTHR11136">
    <property type="entry name" value="FOLYLPOLYGLUTAMATE SYNTHASE-RELATED"/>
    <property type="match status" value="1"/>
</dbReference>
<comment type="catalytic activity">
    <reaction evidence="19">
        <text>10-formyltetrahydrofolyl-(gamma-L-Glu)(n) + L-glutamate + ATP = 10-formyltetrahydrofolyl-(gamma-L-Glu)(n+1) + ADP + phosphate + H(+)</text>
        <dbReference type="Rhea" id="RHEA:51904"/>
        <dbReference type="Rhea" id="RHEA-COMP:13088"/>
        <dbReference type="Rhea" id="RHEA-COMP:14300"/>
        <dbReference type="ChEBI" id="CHEBI:15378"/>
        <dbReference type="ChEBI" id="CHEBI:29985"/>
        <dbReference type="ChEBI" id="CHEBI:30616"/>
        <dbReference type="ChEBI" id="CHEBI:43474"/>
        <dbReference type="ChEBI" id="CHEBI:134413"/>
        <dbReference type="ChEBI" id="CHEBI:456216"/>
        <dbReference type="EC" id="6.3.2.17"/>
    </reaction>
</comment>
<dbReference type="Gene3D" id="3.90.190.20">
    <property type="entry name" value="Mur ligase, C-terminal domain"/>
    <property type="match status" value="1"/>
</dbReference>
<feature type="domain" description="Mur ligase central" evidence="24">
    <location>
        <begin position="54"/>
        <end position="248"/>
    </location>
</feature>